<keyword evidence="12" id="KW-1185">Reference proteome</keyword>
<evidence type="ECO:0000256" key="6">
    <source>
        <dbReference type="ARBA" id="ARBA00023054"/>
    </source>
</evidence>
<evidence type="ECO:0000256" key="8">
    <source>
        <dbReference type="ARBA" id="ARBA00023328"/>
    </source>
</evidence>
<protein>
    <submittedName>
        <fullName evidence="11">Uncharacterized protein</fullName>
    </submittedName>
</protein>
<evidence type="ECO:0000313" key="12">
    <source>
        <dbReference type="Proteomes" id="UP000694405"/>
    </source>
</evidence>
<feature type="coiled-coil region" evidence="9">
    <location>
        <begin position="73"/>
        <end position="100"/>
    </location>
</feature>
<dbReference type="GO" id="GO:0000776">
    <property type="term" value="C:kinetochore"/>
    <property type="evidence" value="ECO:0007669"/>
    <property type="project" value="TreeGrafter"/>
</dbReference>
<dbReference type="GO" id="GO:0051301">
    <property type="term" value="P:cell division"/>
    <property type="evidence" value="ECO:0007669"/>
    <property type="project" value="UniProtKB-KW"/>
</dbReference>
<dbReference type="GO" id="GO:0007059">
    <property type="term" value="P:chromosome segregation"/>
    <property type="evidence" value="ECO:0007669"/>
    <property type="project" value="UniProtKB-KW"/>
</dbReference>
<accession>A0A8C6JZ87</accession>
<dbReference type="PANTHER" id="PTHR21577">
    <property type="entry name" value="SHUGOSHIN"/>
    <property type="match status" value="1"/>
</dbReference>
<evidence type="ECO:0000256" key="2">
    <source>
        <dbReference type="ARBA" id="ARBA00010845"/>
    </source>
</evidence>
<comment type="subcellular location">
    <subcellularLocation>
        <location evidence="1">Chromosome</location>
        <location evidence="1">Centromere</location>
    </subcellularLocation>
</comment>
<feature type="region of interest" description="Disordered" evidence="10">
    <location>
        <begin position="622"/>
        <end position="663"/>
    </location>
</feature>
<comment type="similarity">
    <text evidence="2">Belongs to the shugoshin family.</text>
</comment>
<reference evidence="11" key="1">
    <citation type="submission" date="2020-03" db="EMBL/GenBank/DDBJ databases">
        <title>Melopsittacus undulatus (budgerigar) genome, bMelUnd1, maternal haplotype with Z.</title>
        <authorList>
            <person name="Gedman G."/>
            <person name="Mountcastle J."/>
            <person name="Haase B."/>
            <person name="Formenti G."/>
            <person name="Wright T."/>
            <person name="Apodaca J."/>
            <person name="Pelan S."/>
            <person name="Chow W."/>
            <person name="Rhie A."/>
            <person name="Howe K."/>
            <person name="Fedrigo O."/>
            <person name="Jarvis E.D."/>
        </authorList>
    </citation>
    <scope>NUCLEOTIDE SEQUENCE [LARGE SCALE GENOMIC DNA]</scope>
</reference>
<feature type="compositionally biased region" description="Basic and acidic residues" evidence="10">
    <location>
        <begin position="622"/>
        <end position="638"/>
    </location>
</feature>
<dbReference type="InterPro" id="IPR038889">
    <property type="entry name" value="Shugoshin1/2"/>
</dbReference>
<evidence type="ECO:0000256" key="5">
    <source>
        <dbReference type="ARBA" id="ARBA00022829"/>
    </source>
</evidence>
<evidence type="ECO:0000256" key="7">
    <source>
        <dbReference type="ARBA" id="ARBA00023306"/>
    </source>
</evidence>
<dbReference type="PANTHER" id="PTHR21577:SF3">
    <property type="entry name" value="SHUGOSHIN 1-RELATED"/>
    <property type="match status" value="1"/>
</dbReference>
<keyword evidence="4" id="KW-0132">Cell division</keyword>
<name>A0A8C6JZ87_MELUD</name>
<sequence length="924" mass="104179">MFIPMMDRKTNAKSSFIFTSDAVKGHVKKRDGTLRAAKWNASLASKIKTKLINNSSVLKVSLKQNNKALAVALSVEKENSRKLKNENIFLQKEVEKLQLHNILLRRKLSCLNTTLTEIEAFLNYKLLNAIQISSLSESYLLSAGPSSPADDQFKGTCQCPRSLELPVKLPLIATANAKQQDRPSVCELPNSHKCTTILPKEMHSDQVKFALSLPSGTNNQKLIEIDSVETTIDKNIFFKDAKIFLFAENQLHTEPTCDSALLTHVKNTQSLREPEELTKQHDRSSLPLNRNVTERKKDKELLKSKTKPNIKEFDKKCSSDNLPYYGINRSSNTNDTNLQESSSDLPCVIPSALKFNNESRTDFKKLLLTDKMKREETVYGADMELTASDAGELLAITVKDKDKFHQNRNSNANSDDKILANFRKVKYSKKDKEKIKSKTEVHSDLYAEEGHTMADNSEVSKATESQIQLFQNQTEHLPTRNPVGKPSLPNTSKDCQAQNCPSETKCSQRTDQVNLRSAGKQETDKETCPEIFKDMESKIQKADSNSSINQIAPEAYCAENLPFQGNTSNVLPLQLDFLHENEKHSSPKINRKTFQTPSKISTAKYCRKENGQCGEYISKKSQTEIDRHDSKRKQDQKNIIKRKYNNKRSYSQSEETESDSIHKITQKADQKLRHFSPGTLKRTLAKASRKAFIIPKENHTQFSLRKSKELKNHLHAEAVCGNKITTTLKMEAALVTQNGVAMNNTPQAKELVDADAYRLKKVDTSSAAHKQPHISNSPDNCVKCKQRFSSDTTETRPEINYSKHLDQGPQNTLDDQEVPHGIDSFMIELKATAQKSEVSEFLPLKCSRNMPLNVDSFFQEGLSNVELPVLDNHSGSMNFLILKNSEISGENDNNKVLDAGKAEQKMDQISKETHKKTLTPCHGM</sequence>
<feature type="region of interest" description="Disordered" evidence="10">
    <location>
        <begin position="271"/>
        <end position="295"/>
    </location>
</feature>
<dbReference type="AlphaFoldDB" id="A0A8C6JZ87"/>
<evidence type="ECO:0000313" key="11">
    <source>
        <dbReference type="Ensembl" id="ENSMUNP00000019936.2"/>
    </source>
</evidence>
<dbReference type="GO" id="GO:0051177">
    <property type="term" value="P:meiotic sister chromatid cohesion"/>
    <property type="evidence" value="ECO:0007669"/>
    <property type="project" value="TreeGrafter"/>
</dbReference>
<keyword evidence="7" id="KW-0131">Cell cycle</keyword>
<feature type="region of interest" description="Disordered" evidence="10">
    <location>
        <begin position="473"/>
        <end position="527"/>
    </location>
</feature>
<feature type="compositionally biased region" description="Basic and acidic residues" evidence="10">
    <location>
        <begin position="793"/>
        <end position="806"/>
    </location>
</feature>
<keyword evidence="3" id="KW-0158">Chromosome</keyword>
<evidence type="ECO:0000256" key="4">
    <source>
        <dbReference type="ARBA" id="ARBA00022618"/>
    </source>
</evidence>
<dbReference type="Ensembl" id="ENSMUNT00000022841.2">
    <property type="protein sequence ID" value="ENSMUNP00000019936.2"/>
    <property type="gene ID" value="ENSMUNG00000015209.2"/>
</dbReference>
<keyword evidence="5" id="KW-0159">Chromosome partition</keyword>
<evidence type="ECO:0000256" key="9">
    <source>
        <dbReference type="SAM" id="Coils"/>
    </source>
</evidence>
<evidence type="ECO:0000256" key="3">
    <source>
        <dbReference type="ARBA" id="ARBA00022454"/>
    </source>
</evidence>
<evidence type="ECO:0000256" key="10">
    <source>
        <dbReference type="SAM" id="MobiDB-lite"/>
    </source>
</evidence>
<keyword evidence="8" id="KW-0137">Centromere</keyword>
<proteinExistence type="inferred from homology"/>
<dbReference type="Proteomes" id="UP000694405">
    <property type="component" value="Chromosome 8"/>
</dbReference>
<reference evidence="11" key="3">
    <citation type="submission" date="2025-09" db="UniProtKB">
        <authorList>
            <consortium name="Ensembl"/>
        </authorList>
    </citation>
    <scope>IDENTIFICATION</scope>
</reference>
<gene>
    <name evidence="11" type="primary">LOC115945935</name>
</gene>
<reference evidence="11" key="2">
    <citation type="submission" date="2025-08" db="UniProtKB">
        <authorList>
            <consortium name="Ensembl"/>
        </authorList>
    </citation>
    <scope>IDENTIFICATION</scope>
</reference>
<organism evidence="11 12">
    <name type="scientific">Melopsittacus undulatus</name>
    <name type="common">Budgerigar</name>
    <name type="synonym">Psittacus undulatus</name>
    <dbReference type="NCBI Taxonomy" id="13146"/>
    <lineage>
        <taxon>Eukaryota</taxon>
        <taxon>Metazoa</taxon>
        <taxon>Chordata</taxon>
        <taxon>Craniata</taxon>
        <taxon>Vertebrata</taxon>
        <taxon>Euteleostomi</taxon>
        <taxon>Archelosauria</taxon>
        <taxon>Archosauria</taxon>
        <taxon>Dinosauria</taxon>
        <taxon>Saurischia</taxon>
        <taxon>Theropoda</taxon>
        <taxon>Coelurosauria</taxon>
        <taxon>Aves</taxon>
        <taxon>Neognathae</taxon>
        <taxon>Neoaves</taxon>
        <taxon>Telluraves</taxon>
        <taxon>Australaves</taxon>
        <taxon>Psittaciformes</taxon>
        <taxon>Psittaculidae</taxon>
        <taxon>Melopsittacus</taxon>
    </lineage>
</organism>
<feature type="region of interest" description="Disordered" evidence="10">
    <location>
        <begin position="792"/>
        <end position="816"/>
    </location>
</feature>
<accession>A0A8V5G683</accession>
<keyword evidence="6 9" id="KW-0175">Coiled coil</keyword>
<evidence type="ECO:0000256" key="1">
    <source>
        <dbReference type="ARBA" id="ARBA00004584"/>
    </source>
</evidence>
<feature type="compositionally biased region" description="Basic and acidic residues" evidence="10">
    <location>
        <begin position="272"/>
        <end position="284"/>
    </location>
</feature>
<feature type="compositionally biased region" description="Polar residues" evidence="10">
    <location>
        <begin position="488"/>
        <end position="515"/>
    </location>
</feature>